<dbReference type="EMBL" id="JAGSPK010000002">
    <property type="protein sequence ID" value="MBR7792351.1"/>
    <property type="molecule type" value="Genomic_DNA"/>
</dbReference>
<dbReference type="RefSeq" id="WP_212678410.1">
    <property type="nucleotide sequence ID" value="NZ_JAGSPK010000002.1"/>
</dbReference>
<keyword evidence="2" id="KW-1185">Reference proteome</keyword>
<evidence type="ECO:0008006" key="3">
    <source>
        <dbReference type="Google" id="ProtNLM"/>
    </source>
</evidence>
<evidence type="ECO:0000313" key="2">
    <source>
        <dbReference type="Proteomes" id="UP000682982"/>
    </source>
</evidence>
<protein>
    <recommendedName>
        <fullName evidence="3">HNH endonuclease</fullName>
    </recommendedName>
</protein>
<organism evidence="1 2">
    <name type="scientific">Undibacterium rivi</name>
    <dbReference type="NCBI Taxonomy" id="2828729"/>
    <lineage>
        <taxon>Bacteria</taxon>
        <taxon>Pseudomonadati</taxon>
        <taxon>Pseudomonadota</taxon>
        <taxon>Betaproteobacteria</taxon>
        <taxon>Burkholderiales</taxon>
        <taxon>Oxalobacteraceae</taxon>
        <taxon>Undibacterium</taxon>
    </lineage>
</organism>
<evidence type="ECO:0000313" key="1">
    <source>
        <dbReference type="EMBL" id="MBR7792351.1"/>
    </source>
</evidence>
<dbReference type="Proteomes" id="UP000682982">
    <property type="component" value="Unassembled WGS sequence"/>
</dbReference>
<proteinExistence type="predicted"/>
<comment type="caution">
    <text evidence="1">The sequence shown here is derived from an EMBL/GenBank/DDBJ whole genome shotgun (WGS) entry which is preliminary data.</text>
</comment>
<reference evidence="1 2" key="1">
    <citation type="submission" date="2021-04" db="EMBL/GenBank/DDBJ databases">
        <title>novel species isolated from subtropical streams in China.</title>
        <authorList>
            <person name="Lu H."/>
        </authorList>
    </citation>
    <scope>NUCLEOTIDE SEQUENCE [LARGE SCALE GENOMIC DNA]</scope>
    <source>
        <strain evidence="1 2">FT147W</strain>
    </source>
</reference>
<name>A0ABS5H0W7_9BURK</name>
<accession>A0ABS5H0W7</accession>
<sequence length="106" mass="12059">MNAEVADRRILNYPLFEGDFGEPNDRIIANKMVIAAKNHQCFNCFGAIVKNERHRHHVGMYGGKSPFHYRYCSECCKAMAEFDEEKLAQRYSNGRKALEKSKGGAA</sequence>
<gene>
    <name evidence="1" type="ORF">KDM87_07035</name>
</gene>